<reference evidence="2" key="1">
    <citation type="submission" date="2021-10" db="EMBL/GenBank/DDBJ databases">
        <title>Melipona bicolor Genome sequencing and assembly.</title>
        <authorList>
            <person name="Araujo N.S."/>
            <person name="Arias M.C."/>
        </authorList>
    </citation>
    <scope>NUCLEOTIDE SEQUENCE</scope>
    <source>
        <strain evidence="2">USP_2M_L1-L4_2017</strain>
        <tissue evidence="2">Whole body</tissue>
    </source>
</reference>
<feature type="domain" description="Amidase" evidence="1">
    <location>
        <begin position="22"/>
        <end position="100"/>
    </location>
</feature>
<comment type="caution">
    <text evidence="2">The sequence shown here is derived from an EMBL/GenBank/DDBJ whole genome shotgun (WGS) entry which is preliminary data.</text>
</comment>
<dbReference type="Pfam" id="PF01425">
    <property type="entry name" value="Amidase"/>
    <property type="match status" value="1"/>
</dbReference>
<evidence type="ECO:0000259" key="1">
    <source>
        <dbReference type="Pfam" id="PF01425"/>
    </source>
</evidence>
<dbReference type="Proteomes" id="UP001177670">
    <property type="component" value="Unassembled WGS sequence"/>
</dbReference>
<dbReference type="InterPro" id="IPR052739">
    <property type="entry name" value="FAAH2"/>
</dbReference>
<keyword evidence="3" id="KW-1185">Reference proteome</keyword>
<evidence type="ECO:0000313" key="2">
    <source>
        <dbReference type="EMBL" id="KAK1120226.1"/>
    </source>
</evidence>
<dbReference type="PANTHER" id="PTHR43372:SF4">
    <property type="entry name" value="FATTY-ACID AMIDE HYDROLASE 2"/>
    <property type="match status" value="1"/>
</dbReference>
<name>A0AA40FJF6_9HYME</name>
<accession>A0AA40FJF6</accession>
<dbReference type="AlphaFoldDB" id="A0AA40FJF6"/>
<dbReference type="InterPro" id="IPR036928">
    <property type="entry name" value="AS_sf"/>
</dbReference>
<dbReference type="InterPro" id="IPR023631">
    <property type="entry name" value="Amidase_dom"/>
</dbReference>
<protein>
    <recommendedName>
        <fullName evidence="1">Amidase domain-containing protein</fullName>
    </recommendedName>
</protein>
<dbReference type="PANTHER" id="PTHR43372">
    <property type="entry name" value="FATTY-ACID AMIDE HYDROLASE"/>
    <property type="match status" value="1"/>
</dbReference>
<organism evidence="2 3">
    <name type="scientific">Melipona bicolor</name>
    <dbReference type="NCBI Taxonomy" id="60889"/>
    <lineage>
        <taxon>Eukaryota</taxon>
        <taxon>Metazoa</taxon>
        <taxon>Ecdysozoa</taxon>
        <taxon>Arthropoda</taxon>
        <taxon>Hexapoda</taxon>
        <taxon>Insecta</taxon>
        <taxon>Pterygota</taxon>
        <taxon>Neoptera</taxon>
        <taxon>Endopterygota</taxon>
        <taxon>Hymenoptera</taxon>
        <taxon>Apocrita</taxon>
        <taxon>Aculeata</taxon>
        <taxon>Apoidea</taxon>
        <taxon>Anthophila</taxon>
        <taxon>Apidae</taxon>
        <taxon>Melipona</taxon>
    </lineage>
</organism>
<dbReference type="EMBL" id="JAHYIQ010000032">
    <property type="protein sequence ID" value="KAK1120226.1"/>
    <property type="molecule type" value="Genomic_DNA"/>
</dbReference>
<dbReference type="SUPFAM" id="SSF75304">
    <property type="entry name" value="Amidase signature (AS) enzymes"/>
    <property type="match status" value="1"/>
</dbReference>
<dbReference type="Gene3D" id="3.90.1300.10">
    <property type="entry name" value="Amidase signature (AS) domain"/>
    <property type="match status" value="1"/>
</dbReference>
<sequence>MLLNYYSKEIINSTSRKLSSVEVVTAFIERAKEVNEIINAVVEDRYSDALEEAKEVDKFLQTLENSDLIKEKKPLLGVPFTTKESNEAKGQKQLCMKKILAICW</sequence>
<dbReference type="GO" id="GO:0012505">
    <property type="term" value="C:endomembrane system"/>
    <property type="evidence" value="ECO:0007669"/>
    <property type="project" value="TreeGrafter"/>
</dbReference>
<gene>
    <name evidence="2" type="ORF">K0M31_012593</name>
</gene>
<evidence type="ECO:0000313" key="3">
    <source>
        <dbReference type="Proteomes" id="UP001177670"/>
    </source>
</evidence>
<proteinExistence type="predicted"/>